<name>A0A0L0K2X1_9ACTN</name>
<feature type="region of interest" description="Disordered" evidence="1">
    <location>
        <begin position="1"/>
        <end position="31"/>
    </location>
</feature>
<evidence type="ECO:0000313" key="6">
    <source>
        <dbReference type="Proteomes" id="UP000037151"/>
    </source>
</evidence>
<feature type="compositionally biased region" description="Low complexity" evidence="1">
    <location>
        <begin position="19"/>
        <end position="31"/>
    </location>
</feature>
<feature type="domain" description="DUF4190" evidence="3">
    <location>
        <begin position="53"/>
        <end position="108"/>
    </location>
</feature>
<evidence type="ECO:0000259" key="4">
    <source>
        <dbReference type="Pfam" id="PF13845"/>
    </source>
</evidence>
<dbReference type="RefSeq" id="WP_234330388.1">
    <property type="nucleotide sequence ID" value="NZ_KQ257823.1"/>
</dbReference>
<keyword evidence="2" id="KW-0812">Transmembrane</keyword>
<reference evidence="6" key="1">
    <citation type="submission" date="2014-07" db="EMBL/GenBank/DDBJ databases">
        <title>Genome sequencing of plant-pathogenic Streptomyces species.</title>
        <authorList>
            <person name="Harrison J."/>
            <person name="Sapp M."/>
            <person name="Thwaites R."/>
            <person name="Studholme D.J."/>
        </authorList>
    </citation>
    <scope>NUCLEOTIDE SEQUENCE [LARGE SCALE GENOMIC DNA]</scope>
    <source>
        <strain evidence="6">NCPPB 4445</strain>
    </source>
</reference>
<dbReference type="Pfam" id="PF13845">
    <property type="entry name" value="Septum_form"/>
    <property type="match status" value="1"/>
</dbReference>
<dbReference type="EMBL" id="JPPY01000139">
    <property type="protein sequence ID" value="KND32089.1"/>
    <property type="molecule type" value="Genomic_DNA"/>
</dbReference>
<proteinExistence type="predicted"/>
<keyword evidence="2" id="KW-0472">Membrane</keyword>
<evidence type="ECO:0008006" key="7">
    <source>
        <dbReference type="Google" id="ProtNLM"/>
    </source>
</evidence>
<comment type="caution">
    <text evidence="5">The sequence shown here is derived from an EMBL/GenBank/DDBJ whole genome shotgun (WGS) entry which is preliminary data.</text>
</comment>
<feature type="domain" description="Septum formation-related" evidence="4">
    <location>
        <begin position="136"/>
        <end position="231"/>
    </location>
</feature>
<feature type="transmembrane region" description="Helical" evidence="2">
    <location>
        <begin position="52"/>
        <end position="78"/>
    </location>
</feature>
<dbReference type="AlphaFoldDB" id="A0A0L0K2X1"/>
<protein>
    <recommendedName>
        <fullName evidence="7">Septum formation-related domain-containing protein</fullName>
    </recommendedName>
</protein>
<feature type="transmembrane region" description="Helical" evidence="2">
    <location>
        <begin position="90"/>
        <end position="108"/>
    </location>
</feature>
<evidence type="ECO:0000313" key="5">
    <source>
        <dbReference type="EMBL" id="KND32089.1"/>
    </source>
</evidence>
<gene>
    <name evidence="5" type="ORF">IQ63_23930</name>
</gene>
<sequence length="383" mass="40795">MSTPPPGPQGPQDNPFRAPEPGQVPVAAPAPQGWGQGWAPGPFRPVRQVNGVAISALVLGALCFLPAVGIVLGIIALVQIKRRGERGKPMAVIGIVLSSLGLALWLVALTTNVARDTVHAIEDAAEITTVSALDTGDCFDLPPGDTIGSDVFDVDEADCAHPHDAEIFGVVPVDGDVFPGRAKLREIGNEKCYDLKLGYTMDPWAVPDGTDWYTLLPERDGWESGDRAITCVYARSDFGTPMIGSLRRDETNLDDRQLAFLTAMSAIDDALYAEPEDYPEEDLAANTAWAAEVRDALGQQATALQSRSWSGAQPALDLLVRDLRDARESWRKAAVADDADAYYDAYDAGYAFVDGATTIGARSALGLAVTVPSSDDDSGRLDV</sequence>
<dbReference type="InterPro" id="IPR026004">
    <property type="entry name" value="Septum_form"/>
</dbReference>
<dbReference type="Pfam" id="PF13828">
    <property type="entry name" value="DUF4190"/>
    <property type="match status" value="1"/>
</dbReference>
<dbReference type="InterPro" id="IPR025241">
    <property type="entry name" value="DUF4190"/>
</dbReference>
<dbReference type="Proteomes" id="UP000037151">
    <property type="component" value="Unassembled WGS sequence"/>
</dbReference>
<keyword evidence="2" id="KW-1133">Transmembrane helix</keyword>
<dbReference type="PATRIC" id="fig|42234.21.peg.4949"/>
<evidence type="ECO:0000256" key="2">
    <source>
        <dbReference type="SAM" id="Phobius"/>
    </source>
</evidence>
<evidence type="ECO:0000259" key="3">
    <source>
        <dbReference type="Pfam" id="PF13828"/>
    </source>
</evidence>
<organism evidence="5 6">
    <name type="scientific">Streptomyces acidiscabies</name>
    <dbReference type="NCBI Taxonomy" id="42234"/>
    <lineage>
        <taxon>Bacteria</taxon>
        <taxon>Bacillati</taxon>
        <taxon>Actinomycetota</taxon>
        <taxon>Actinomycetes</taxon>
        <taxon>Kitasatosporales</taxon>
        <taxon>Streptomycetaceae</taxon>
        <taxon>Streptomyces</taxon>
    </lineage>
</organism>
<accession>A0A0L0K2X1</accession>
<evidence type="ECO:0000256" key="1">
    <source>
        <dbReference type="SAM" id="MobiDB-lite"/>
    </source>
</evidence>